<proteinExistence type="predicted"/>
<dbReference type="Proteomes" id="UP001205185">
    <property type="component" value="Unassembled WGS sequence"/>
</dbReference>
<evidence type="ECO:0000313" key="1">
    <source>
        <dbReference type="EMBL" id="MCP2272336.1"/>
    </source>
</evidence>
<comment type="caution">
    <text evidence="1">The sequence shown here is derived from an EMBL/GenBank/DDBJ whole genome shotgun (WGS) entry which is preliminary data.</text>
</comment>
<name>A0ABT1II58_9PSEU</name>
<organism evidence="1 2">
    <name type="scientific">Actinokineospora diospyrosa</name>
    <dbReference type="NCBI Taxonomy" id="103728"/>
    <lineage>
        <taxon>Bacteria</taxon>
        <taxon>Bacillati</taxon>
        <taxon>Actinomycetota</taxon>
        <taxon>Actinomycetes</taxon>
        <taxon>Pseudonocardiales</taxon>
        <taxon>Pseudonocardiaceae</taxon>
        <taxon>Actinokineospora</taxon>
    </lineage>
</organism>
<sequence>MAGRRAPTAVVLAMVICGLVLTASLTGAAVMRVRSAPANTAPGPTTDPTTSASAVECRRVPCRTLGTASVGGTVVTLKGDSGLVSGRLFIESPSGQQVVEMAVGDLGVYLDDQSLQCAPGAVSACLVSGSGDKGTAGQVVAGRSDKWSALGRAFFSEANYLSLANVDGDTSPEVIAVQQDCASGADCARRPVYAQVFGLGGQELGCTRLYSRIDQLPGYPTVQLTAAMLRDCP</sequence>
<gene>
    <name evidence="1" type="ORF">LV75_004862</name>
</gene>
<reference evidence="1 2" key="1">
    <citation type="submission" date="2022-06" db="EMBL/GenBank/DDBJ databases">
        <title>Genomic Encyclopedia of Archaeal and Bacterial Type Strains, Phase II (KMG-II): from individual species to whole genera.</title>
        <authorList>
            <person name="Goeker M."/>
        </authorList>
    </citation>
    <scope>NUCLEOTIDE SEQUENCE [LARGE SCALE GENOMIC DNA]</scope>
    <source>
        <strain evidence="1 2">DSM 44255</strain>
    </source>
</reference>
<dbReference type="RefSeq" id="WP_253889260.1">
    <property type="nucleotide sequence ID" value="NZ_BAAAVB010000001.1"/>
</dbReference>
<accession>A0ABT1II58</accession>
<keyword evidence="2" id="KW-1185">Reference proteome</keyword>
<dbReference type="EMBL" id="JAMTCO010000012">
    <property type="protein sequence ID" value="MCP2272336.1"/>
    <property type="molecule type" value="Genomic_DNA"/>
</dbReference>
<evidence type="ECO:0000313" key="2">
    <source>
        <dbReference type="Proteomes" id="UP001205185"/>
    </source>
</evidence>
<protein>
    <submittedName>
        <fullName evidence="1">Uncharacterized protein</fullName>
    </submittedName>
</protein>